<keyword evidence="6" id="KW-0418">Kinase</keyword>
<evidence type="ECO:0000256" key="10">
    <source>
        <dbReference type="SAM" id="Phobius"/>
    </source>
</evidence>
<comment type="catalytic activity">
    <reaction evidence="1">
        <text>ATP + protein L-histidine = ADP + protein N-phospho-L-histidine.</text>
        <dbReference type="EC" id="2.7.13.3"/>
    </reaction>
</comment>
<feature type="domain" description="Response regulatory" evidence="12">
    <location>
        <begin position="385"/>
        <end position="501"/>
    </location>
</feature>
<evidence type="ECO:0000256" key="8">
    <source>
        <dbReference type="PROSITE-ProRule" id="PRU00169"/>
    </source>
</evidence>
<dbReference type="CDD" id="cd00082">
    <property type="entry name" value="HisKA"/>
    <property type="match status" value="1"/>
</dbReference>
<dbReference type="EMBL" id="JBHFNQ010000214">
    <property type="protein sequence ID" value="MFB2881003.1"/>
    <property type="molecule type" value="Genomic_DNA"/>
</dbReference>
<dbReference type="SMART" id="SM00388">
    <property type="entry name" value="HisKA"/>
    <property type="match status" value="1"/>
</dbReference>
<dbReference type="Gene3D" id="1.10.287.130">
    <property type="match status" value="1"/>
</dbReference>
<dbReference type="PRINTS" id="PR00344">
    <property type="entry name" value="BCTRLSENSOR"/>
</dbReference>
<dbReference type="Pfam" id="PF00072">
    <property type="entry name" value="Response_reg"/>
    <property type="match status" value="1"/>
</dbReference>
<feature type="transmembrane region" description="Helical" evidence="10">
    <location>
        <begin position="12"/>
        <end position="31"/>
    </location>
</feature>
<dbReference type="InterPro" id="IPR005467">
    <property type="entry name" value="His_kinase_dom"/>
</dbReference>
<dbReference type="PANTHER" id="PTHR45339">
    <property type="entry name" value="HYBRID SIGNAL TRANSDUCTION HISTIDINE KINASE J"/>
    <property type="match status" value="1"/>
</dbReference>
<dbReference type="RefSeq" id="WP_413273997.1">
    <property type="nucleotide sequence ID" value="NZ_JBHFNQ010000214.1"/>
</dbReference>
<keyword evidence="10" id="KW-1133">Transmembrane helix</keyword>
<dbReference type="InterPro" id="IPR036890">
    <property type="entry name" value="HATPase_C_sf"/>
</dbReference>
<accession>A0ABV4XDX9</accession>
<dbReference type="PROSITE" id="PS50885">
    <property type="entry name" value="HAMP"/>
    <property type="match status" value="1"/>
</dbReference>
<feature type="coiled-coil region" evidence="9">
    <location>
        <begin position="96"/>
        <end position="123"/>
    </location>
</feature>
<proteinExistence type="predicted"/>
<evidence type="ECO:0000313" key="15">
    <source>
        <dbReference type="Proteomes" id="UP001576774"/>
    </source>
</evidence>
<dbReference type="PANTHER" id="PTHR45339:SF1">
    <property type="entry name" value="HYBRID SIGNAL TRANSDUCTION HISTIDINE KINASE J"/>
    <property type="match status" value="1"/>
</dbReference>
<evidence type="ECO:0000256" key="2">
    <source>
        <dbReference type="ARBA" id="ARBA00004370"/>
    </source>
</evidence>
<evidence type="ECO:0000256" key="7">
    <source>
        <dbReference type="ARBA" id="ARBA00023012"/>
    </source>
</evidence>
<dbReference type="InterPro" id="IPR003660">
    <property type="entry name" value="HAMP_dom"/>
</dbReference>
<comment type="subcellular location">
    <subcellularLocation>
        <location evidence="2">Membrane</location>
    </subcellularLocation>
</comment>
<evidence type="ECO:0000256" key="5">
    <source>
        <dbReference type="ARBA" id="ARBA00022679"/>
    </source>
</evidence>
<keyword evidence="4 8" id="KW-0597">Phosphoprotein</keyword>
<dbReference type="InterPro" id="IPR003661">
    <property type="entry name" value="HisK_dim/P_dom"/>
</dbReference>
<keyword evidence="7" id="KW-0902">Two-component regulatory system</keyword>
<dbReference type="Gene3D" id="6.10.340.10">
    <property type="match status" value="1"/>
</dbReference>
<feature type="domain" description="Histidine kinase" evidence="11">
    <location>
        <begin position="130"/>
        <end position="359"/>
    </location>
</feature>
<protein>
    <recommendedName>
        <fullName evidence="3">histidine kinase</fullName>
        <ecNumber evidence="3">2.7.13.3</ecNumber>
    </recommendedName>
</protein>
<sequence length="590" mass="66760">MNQVNANTRVTFVLCFLALILSISLLLFISWRIELKLQRLIAATQAITAGNLNQQVLGTNVVELEYLALAFNQMSQQLQKYRSQSEYYSHILLCRVESKTRQLKLKNRELKKAKKAAEAANHAKSSFLANMSHELRTPLNAILGFTQQMTRHQQTTPAQQWSLNIINRNGSHLLKLINNILSVSKIEAGEMKLDETAFDFYALLDDIEQMLLLKAKAKGLQLIFDRAEKVPQYICTDESKLRQVLINLLENAIKFTCSGSVTLQVKVTDRLPPSPHLSSKTFVALLFWISDTGFGIAPEELGSLFKPFVQTQAGRRSQTGTGLGLPISRQFIKFMSGDIRVKSKLGKGTTFRFYIRVGLADAGEVDNHLLSPRVIGLAPNQQKYRILVVDDQWENRLLLSECCQEVGFQVWQASNGREAIQLWQQHKPHLIWMDIRMPIMDGYQATQYIRKQPNGEQTVIIALTASVFDVKQEQAFDVGCNDFVAKPCPEAVIFEKMALHLGVRYVYETQSSLLQQHQLVPQLTPESLSVLSQGLLVQLHQAAELGDDQTAKQLIEQIQEFHNPLKMALVQLVEELRLDTISDLTKFSVK</sequence>
<dbReference type="CDD" id="cd06225">
    <property type="entry name" value="HAMP"/>
    <property type="match status" value="1"/>
</dbReference>
<dbReference type="InterPro" id="IPR036097">
    <property type="entry name" value="HisK_dim/P_sf"/>
</dbReference>
<keyword evidence="10" id="KW-0812">Transmembrane</keyword>
<keyword evidence="15" id="KW-1185">Reference proteome</keyword>
<dbReference type="Pfam" id="PF00672">
    <property type="entry name" value="HAMP"/>
    <property type="match status" value="1"/>
</dbReference>
<dbReference type="EC" id="2.7.13.3" evidence="3"/>
<dbReference type="Gene3D" id="3.30.565.10">
    <property type="entry name" value="Histidine kinase-like ATPase, C-terminal domain"/>
    <property type="match status" value="1"/>
</dbReference>
<dbReference type="SMART" id="SM00387">
    <property type="entry name" value="HATPase_c"/>
    <property type="match status" value="1"/>
</dbReference>
<dbReference type="SUPFAM" id="SSF55874">
    <property type="entry name" value="ATPase domain of HSP90 chaperone/DNA topoisomerase II/histidine kinase"/>
    <property type="match status" value="1"/>
</dbReference>
<dbReference type="SMART" id="SM00448">
    <property type="entry name" value="REC"/>
    <property type="match status" value="1"/>
</dbReference>
<keyword evidence="5" id="KW-0808">Transferase</keyword>
<dbReference type="PROSITE" id="PS50110">
    <property type="entry name" value="RESPONSE_REGULATORY"/>
    <property type="match status" value="1"/>
</dbReference>
<dbReference type="PROSITE" id="PS50109">
    <property type="entry name" value="HIS_KIN"/>
    <property type="match status" value="1"/>
</dbReference>
<dbReference type="SUPFAM" id="SSF47384">
    <property type="entry name" value="Homodimeric domain of signal transducing histidine kinase"/>
    <property type="match status" value="1"/>
</dbReference>
<evidence type="ECO:0000313" key="14">
    <source>
        <dbReference type="EMBL" id="MFB2881003.1"/>
    </source>
</evidence>
<dbReference type="Pfam" id="PF00512">
    <property type="entry name" value="HisKA"/>
    <property type="match status" value="1"/>
</dbReference>
<dbReference type="Proteomes" id="UP001576774">
    <property type="component" value="Unassembled WGS sequence"/>
</dbReference>
<dbReference type="InterPro" id="IPR003594">
    <property type="entry name" value="HATPase_dom"/>
</dbReference>
<dbReference type="InterPro" id="IPR011006">
    <property type="entry name" value="CheY-like_superfamily"/>
</dbReference>
<evidence type="ECO:0000259" key="12">
    <source>
        <dbReference type="PROSITE" id="PS50110"/>
    </source>
</evidence>
<dbReference type="CDD" id="cd17546">
    <property type="entry name" value="REC_hyHK_CKI1_RcsC-like"/>
    <property type="match status" value="1"/>
</dbReference>
<dbReference type="Gene3D" id="3.40.50.2300">
    <property type="match status" value="1"/>
</dbReference>
<dbReference type="Pfam" id="PF02518">
    <property type="entry name" value="HATPase_c"/>
    <property type="match status" value="1"/>
</dbReference>
<feature type="modified residue" description="4-aspartylphosphate" evidence="8">
    <location>
        <position position="434"/>
    </location>
</feature>
<gene>
    <name evidence="14" type="ORF">ACE1CC_29485</name>
</gene>
<evidence type="ECO:0000256" key="1">
    <source>
        <dbReference type="ARBA" id="ARBA00000085"/>
    </source>
</evidence>
<name>A0ABV4XDX9_9CYAN</name>
<evidence type="ECO:0000256" key="4">
    <source>
        <dbReference type="ARBA" id="ARBA00022553"/>
    </source>
</evidence>
<evidence type="ECO:0000259" key="11">
    <source>
        <dbReference type="PROSITE" id="PS50109"/>
    </source>
</evidence>
<dbReference type="SUPFAM" id="SSF52172">
    <property type="entry name" value="CheY-like"/>
    <property type="match status" value="1"/>
</dbReference>
<reference evidence="14 15" key="1">
    <citation type="submission" date="2024-09" db="EMBL/GenBank/DDBJ databases">
        <title>Floridaenema gen nov. (Aerosakkonemataceae, Aerosakkonematales ord. nov., Cyanobacteria) from benthic tropical and subtropical fresh waters, with the description of four new species.</title>
        <authorList>
            <person name="Moretto J.A."/>
            <person name="Berthold D.E."/>
            <person name="Lefler F.W."/>
            <person name="Huang I.-S."/>
            <person name="Laughinghouse H. IV."/>
        </authorList>
    </citation>
    <scope>NUCLEOTIDE SEQUENCE [LARGE SCALE GENOMIC DNA]</scope>
    <source>
        <strain evidence="14 15">BLCC-F46</strain>
    </source>
</reference>
<evidence type="ECO:0000256" key="3">
    <source>
        <dbReference type="ARBA" id="ARBA00012438"/>
    </source>
</evidence>
<comment type="caution">
    <text evidence="14">The sequence shown here is derived from an EMBL/GenBank/DDBJ whole genome shotgun (WGS) entry which is preliminary data.</text>
</comment>
<dbReference type="InterPro" id="IPR004358">
    <property type="entry name" value="Sig_transdc_His_kin-like_C"/>
</dbReference>
<evidence type="ECO:0000256" key="9">
    <source>
        <dbReference type="SAM" id="Coils"/>
    </source>
</evidence>
<keyword evidence="9" id="KW-0175">Coiled coil</keyword>
<keyword evidence="10" id="KW-0472">Membrane</keyword>
<evidence type="ECO:0000256" key="6">
    <source>
        <dbReference type="ARBA" id="ARBA00022777"/>
    </source>
</evidence>
<dbReference type="SMART" id="SM00304">
    <property type="entry name" value="HAMP"/>
    <property type="match status" value="1"/>
</dbReference>
<evidence type="ECO:0000259" key="13">
    <source>
        <dbReference type="PROSITE" id="PS50885"/>
    </source>
</evidence>
<dbReference type="InterPro" id="IPR001789">
    <property type="entry name" value="Sig_transdc_resp-reg_receiver"/>
</dbReference>
<organism evidence="14 15">
    <name type="scientific">Floridaenema aerugineum BLCC-F46</name>
    <dbReference type="NCBI Taxonomy" id="3153654"/>
    <lineage>
        <taxon>Bacteria</taxon>
        <taxon>Bacillati</taxon>
        <taxon>Cyanobacteriota</taxon>
        <taxon>Cyanophyceae</taxon>
        <taxon>Oscillatoriophycideae</taxon>
        <taxon>Aerosakkonematales</taxon>
        <taxon>Aerosakkonemataceae</taxon>
        <taxon>Floridanema</taxon>
        <taxon>Floridanema aerugineum</taxon>
    </lineage>
</organism>
<dbReference type="CDD" id="cd16922">
    <property type="entry name" value="HATPase_EvgS-ArcB-TorS-like"/>
    <property type="match status" value="1"/>
</dbReference>
<feature type="domain" description="HAMP" evidence="13">
    <location>
        <begin position="31"/>
        <end position="83"/>
    </location>
</feature>